<sequence length="317" mass="34736" precursor="true">MNLIRCSAVSLLWAAIAAASLPAAEPSRLADKTTATKTVRVLAIGNSFSHDATTYLGKLAAADGNRLILKTATIGGSPLQLHWDKAQLHEQDPGDREGLYGNGQGLKEILRDGPHDFVTIQQRSSLSHDAATYRPYAAKMQAYVKQHAPEAELLLHETWAYRVDDRRFTSPVRDSDEPRTQREMYEQLAKAYRTIAAELGVRLIPVGDAFYAADTDVKWGYKPDATFKPKQASAPGLPDQTRSLHVGYKWQMNGQAAPTLSMDGHHSSPAGRYLGACMWYEVLFGTSCVGNTFTAGLDADYARFLQETAHRAVAAAN</sequence>
<keyword evidence="1" id="KW-0732">Signal</keyword>
<dbReference type="KEGG" id="lcre:Pla8534_67300"/>
<dbReference type="Proteomes" id="UP000317648">
    <property type="component" value="Chromosome"/>
</dbReference>
<dbReference type="EMBL" id="CP036433">
    <property type="protein sequence ID" value="QDU98819.1"/>
    <property type="molecule type" value="Genomic_DNA"/>
</dbReference>
<dbReference type="RefSeq" id="WP_145058365.1">
    <property type="nucleotide sequence ID" value="NZ_CP036433.1"/>
</dbReference>
<evidence type="ECO:0000256" key="1">
    <source>
        <dbReference type="SAM" id="SignalP"/>
    </source>
</evidence>
<accession>A0A518E3Z8</accession>
<dbReference type="Gene3D" id="3.40.50.1110">
    <property type="entry name" value="SGNH hydrolase"/>
    <property type="match status" value="1"/>
</dbReference>
<protein>
    <recommendedName>
        <fullName evidence="2">DUF4886 domain-containing protein</fullName>
    </recommendedName>
</protein>
<feature type="chain" id="PRO_5022205120" description="DUF4886 domain-containing protein" evidence="1">
    <location>
        <begin position="24"/>
        <end position="317"/>
    </location>
</feature>
<keyword evidence="4" id="KW-1185">Reference proteome</keyword>
<gene>
    <name evidence="3" type="ORF">Pla8534_67300</name>
</gene>
<dbReference type="AlphaFoldDB" id="A0A518E3Z8"/>
<dbReference type="InterPro" id="IPR032616">
    <property type="entry name" value="DUF4886"/>
</dbReference>
<feature type="signal peptide" evidence="1">
    <location>
        <begin position="1"/>
        <end position="23"/>
    </location>
</feature>
<evidence type="ECO:0000313" key="4">
    <source>
        <dbReference type="Proteomes" id="UP000317648"/>
    </source>
</evidence>
<dbReference type="SUPFAM" id="SSF52266">
    <property type="entry name" value="SGNH hydrolase"/>
    <property type="match status" value="1"/>
</dbReference>
<dbReference type="GO" id="GO:0016788">
    <property type="term" value="F:hydrolase activity, acting on ester bonds"/>
    <property type="evidence" value="ECO:0007669"/>
    <property type="project" value="UniProtKB-ARBA"/>
</dbReference>
<evidence type="ECO:0000259" key="2">
    <source>
        <dbReference type="Pfam" id="PF16227"/>
    </source>
</evidence>
<feature type="domain" description="DUF4886" evidence="2">
    <location>
        <begin position="40"/>
        <end position="215"/>
    </location>
</feature>
<evidence type="ECO:0000313" key="3">
    <source>
        <dbReference type="EMBL" id="QDU98819.1"/>
    </source>
</evidence>
<reference evidence="3 4" key="1">
    <citation type="submission" date="2019-02" db="EMBL/GenBank/DDBJ databases">
        <title>Deep-cultivation of Planctomycetes and their phenomic and genomic characterization uncovers novel biology.</title>
        <authorList>
            <person name="Wiegand S."/>
            <person name="Jogler M."/>
            <person name="Boedeker C."/>
            <person name="Pinto D."/>
            <person name="Vollmers J."/>
            <person name="Rivas-Marin E."/>
            <person name="Kohn T."/>
            <person name="Peeters S.H."/>
            <person name="Heuer A."/>
            <person name="Rast P."/>
            <person name="Oberbeckmann S."/>
            <person name="Bunk B."/>
            <person name="Jeske O."/>
            <person name="Meyerdierks A."/>
            <person name="Storesund J.E."/>
            <person name="Kallscheuer N."/>
            <person name="Luecker S."/>
            <person name="Lage O.M."/>
            <person name="Pohl T."/>
            <person name="Merkel B.J."/>
            <person name="Hornburger P."/>
            <person name="Mueller R.-W."/>
            <person name="Bruemmer F."/>
            <person name="Labrenz M."/>
            <person name="Spormann A.M."/>
            <person name="Op den Camp H."/>
            <person name="Overmann J."/>
            <person name="Amann R."/>
            <person name="Jetten M.S.M."/>
            <person name="Mascher T."/>
            <person name="Medema M.H."/>
            <person name="Devos D.P."/>
            <person name="Kaster A.-K."/>
            <person name="Ovreas L."/>
            <person name="Rohde M."/>
            <person name="Galperin M.Y."/>
            <person name="Jogler C."/>
        </authorList>
    </citation>
    <scope>NUCLEOTIDE SEQUENCE [LARGE SCALE GENOMIC DNA]</scope>
    <source>
        <strain evidence="3 4">Pla85_3_4</strain>
    </source>
</reference>
<dbReference type="OrthoDB" id="265974at2"/>
<dbReference type="InterPro" id="IPR036514">
    <property type="entry name" value="SGNH_hydro_sf"/>
</dbReference>
<name>A0A518E3Z8_9BACT</name>
<proteinExistence type="predicted"/>
<dbReference type="Pfam" id="PF16227">
    <property type="entry name" value="DUF4886"/>
    <property type="match status" value="1"/>
</dbReference>
<organism evidence="3 4">
    <name type="scientific">Lignipirellula cremea</name>
    <dbReference type="NCBI Taxonomy" id="2528010"/>
    <lineage>
        <taxon>Bacteria</taxon>
        <taxon>Pseudomonadati</taxon>
        <taxon>Planctomycetota</taxon>
        <taxon>Planctomycetia</taxon>
        <taxon>Pirellulales</taxon>
        <taxon>Pirellulaceae</taxon>
        <taxon>Lignipirellula</taxon>
    </lineage>
</organism>